<dbReference type="FunFam" id="3.40.50.2300:FF:000682">
    <property type="entry name" value="Vomeronasal 2 receptor, x4"/>
    <property type="match status" value="1"/>
</dbReference>
<evidence type="ECO:0000256" key="2">
    <source>
        <dbReference type="ARBA" id="ARBA00007242"/>
    </source>
</evidence>
<feature type="transmembrane region" description="Helical" evidence="12">
    <location>
        <begin position="586"/>
        <end position="612"/>
    </location>
</feature>
<evidence type="ECO:0000256" key="11">
    <source>
        <dbReference type="ARBA" id="ARBA00023224"/>
    </source>
</evidence>
<evidence type="ECO:0000256" key="3">
    <source>
        <dbReference type="ARBA" id="ARBA00022475"/>
    </source>
</evidence>
<dbReference type="GeneTree" id="ENSGT00940000162782"/>
<dbReference type="GO" id="GO:0005886">
    <property type="term" value="C:plasma membrane"/>
    <property type="evidence" value="ECO:0007669"/>
    <property type="project" value="UniProtKB-SubCell"/>
</dbReference>
<evidence type="ECO:0000256" key="1">
    <source>
        <dbReference type="ARBA" id="ARBA00004651"/>
    </source>
</evidence>
<reference evidence="15" key="3">
    <citation type="submission" date="2025-09" db="UniProtKB">
        <authorList>
            <consortium name="Ensembl"/>
        </authorList>
    </citation>
    <scope>IDENTIFICATION</scope>
</reference>
<dbReference type="PANTHER" id="PTHR24061">
    <property type="entry name" value="CALCIUM-SENSING RECEPTOR-RELATED"/>
    <property type="match status" value="1"/>
</dbReference>
<dbReference type="InterPro" id="IPR011500">
    <property type="entry name" value="GPCR_3_9-Cys_dom"/>
</dbReference>
<sequence>MKCLLYTCVFLAPVFQTSISKYLTCKPHGKFQFNGLFKPGDIMLGAIFAVNFKAIPPELSFISKPEQWKCESFDLAVFQRAQTMVFAIEEINKDPALLPNITLGYRLYDNCVNLQEAMRAAATLIGGEEEVNDDSSCDGVPPVVAIVGDPLSTHSIAISRAVGLFKIPLVSYCATCSCLSDKQEFPTFLRTIPSDTFQVKVMAEIMNYFGWTWVGAVGTDDDYGLYALTSFNKEVKKFGCVAFSETLKTNDRARLLQVISVIKQSSAKIIVLFLTKTIMGTFIKEAVLRNITGKQWIACDLWSAYPSLASNDNFDFFGGTIGIIARRGSIPGFEKFLRDIQPTSDVKNNLYSQFWETIFQCKFKNSSVAGDGKVCTGTEDMKSIKNEYSDVSQLRASYNVYKAVYALAHALHNIVICKDREGPFENNTCADITKVQPWQLLHYLRKVNFTTLSGDQVAFDQNGDAVPILDIVNWQRAEDGGMTTKTIGFFSELDTHETQLMINKDDIFWNFESGKMPESVCSKSCQPGTRKAARKGEPVCCFDCVPCADGEINSIECIKCSTELWSNDKKNKCVLKETEFLSYDDAMGITLAATALTGFCLTVAVLAVFIHFRNTPVVKANNSELSYLLLVSLMLCFLCSLSFIGQPSHITCMLRHVVFGISFVMCISCILVKTIVVIMAFTATLPGKSTMKWFGVVQQRCTVFVFTALQALICIIWLITYPPSPTKNTKYQTAKIIFECDIGSAAGFGCLLGYIWLLAGVSFLLAFLARRLPDTFNEARFITFSMLIFCAVWITFIPAYVSSPGKHTVAVEIFAILASSFGLLFAIFAPKCYIILLKPHKNTKKSLMCRSLQKY</sequence>
<dbReference type="InterPro" id="IPR000337">
    <property type="entry name" value="GPCR_3"/>
</dbReference>
<dbReference type="Pfam" id="PF01094">
    <property type="entry name" value="ANF_receptor"/>
    <property type="match status" value="1"/>
</dbReference>
<keyword evidence="6 12" id="KW-1133">Transmembrane helix</keyword>
<keyword evidence="5 13" id="KW-0732">Signal</keyword>
<evidence type="ECO:0000256" key="10">
    <source>
        <dbReference type="ARBA" id="ARBA00023180"/>
    </source>
</evidence>
<keyword evidence="7" id="KW-0297">G-protein coupled receptor</keyword>
<dbReference type="InterPro" id="IPR001828">
    <property type="entry name" value="ANF_lig-bd_rcpt"/>
</dbReference>
<feature type="transmembrane region" description="Helical" evidence="12">
    <location>
        <begin position="813"/>
        <end position="836"/>
    </location>
</feature>
<comment type="subcellular location">
    <subcellularLocation>
        <location evidence="1">Cell membrane</location>
        <topology evidence="1">Multi-pass membrane protein</topology>
    </subcellularLocation>
</comment>
<dbReference type="FunFam" id="2.10.50.30:FF:000002">
    <property type="entry name" value="Vomeronasal 2 receptor, h1"/>
    <property type="match status" value="1"/>
</dbReference>
<dbReference type="Pfam" id="PF07562">
    <property type="entry name" value="NCD3G"/>
    <property type="match status" value="1"/>
</dbReference>
<keyword evidence="9" id="KW-0675">Receptor</keyword>
<comment type="similarity">
    <text evidence="2">Belongs to the G-protein coupled receptor 3 family.</text>
</comment>
<keyword evidence="11" id="KW-0807">Transducer</keyword>
<keyword evidence="8 12" id="KW-0472">Membrane</keyword>
<dbReference type="InterPro" id="IPR038550">
    <property type="entry name" value="GPCR_3_9-Cys_sf"/>
</dbReference>
<feature type="transmembrane region" description="Helical" evidence="12">
    <location>
        <begin position="742"/>
        <end position="769"/>
    </location>
</feature>
<dbReference type="InterPro" id="IPR000068">
    <property type="entry name" value="GPCR_3_Ca_sens_rcpt-rel"/>
</dbReference>
<reference evidence="15" key="2">
    <citation type="submission" date="2025-08" db="UniProtKB">
        <authorList>
            <consortium name="Ensembl"/>
        </authorList>
    </citation>
    <scope>IDENTIFICATION</scope>
</reference>
<reference evidence="15" key="1">
    <citation type="submission" date="2021-06" db="EMBL/GenBank/DDBJ databases">
        <authorList>
            <consortium name="Wellcome Sanger Institute Data Sharing"/>
        </authorList>
    </citation>
    <scope>NUCLEOTIDE SEQUENCE [LARGE SCALE GENOMIC DNA]</scope>
</reference>
<evidence type="ECO:0000256" key="6">
    <source>
        <dbReference type="ARBA" id="ARBA00022989"/>
    </source>
</evidence>
<keyword evidence="10" id="KW-0325">Glycoprotein</keyword>
<accession>A0A8C4SFB4</accession>
<dbReference type="InterPro" id="IPR017978">
    <property type="entry name" value="GPCR_3_C"/>
</dbReference>
<dbReference type="InterPro" id="IPR028082">
    <property type="entry name" value="Peripla_BP_I"/>
</dbReference>
<feature type="signal peptide" evidence="13">
    <location>
        <begin position="1"/>
        <end position="20"/>
    </location>
</feature>
<feature type="transmembrane region" description="Helical" evidence="12">
    <location>
        <begin position="657"/>
        <end position="681"/>
    </location>
</feature>
<dbReference type="CDD" id="cd06364">
    <property type="entry name" value="PBP1_CaSR"/>
    <property type="match status" value="1"/>
</dbReference>
<dbReference type="PROSITE" id="PS50259">
    <property type="entry name" value="G_PROTEIN_RECEP_F3_4"/>
    <property type="match status" value="1"/>
</dbReference>
<feature type="transmembrane region" description="Helical" evidence="12">
    <location>
        <begin position="624"/>
        <end position="645"/>
    </location>
</feature>
<evidence type="ECO:0000256" key="4">
    <source>
        <dbReference type="ARBA" id="ARBA00022692"/>
    </source>
</evidence>
<organism evidence="15 16">
    <name type="scientific">Erpetoichthys calabaricus</name>
    <name type="common">Rope fish</name>
    <name type="synonym">Calamoichthys calabaricus</name>
    <dbReference type="NCBI Taxonomy" id="27687"/>
    <lineage>
        <taxon>Eukaryota</taxon>
        <taxon>Metazoa</taxon>
        <taxon>Chordata</taxon>
        <taxon>Craniata</taxon>
        <taxon>Vertebrata</taxon>
        <taxon>Euteleostomi</taxon>
        <taxon>Actinopterygii</taxon>
        <taxon>Polypteriformes</taxon>
        <taxon>Polypteridae</taxon>
        <taxon>Erpetoichthys</taxon>
    </lineage>
</organism>
<dbReference type="PRINTS" id="PR00592">
    <property type="entry name" value="CASENSINGR"/>
</dbReference>
<dbReference type="Ensembl" id="ENSECRT00000016448.1">
    <property type="protein sequence ID" value="ENSECRP00000016159.1"/>
    <property type="gene ID" value="ENSECRG00000010787.1"/>
</dbReference>
<feature type="transmembrane region" description="Helical" evidence="12">
    <location>
        <begin position="781"/>
        <end position="801"/>
    </location>
</feature>
<evidence type="ECO:0000256" key="7">
    <source>
        <dbReference type="ARBA" id="ARBA00023040"/>
    </source>
</evidence>
<keyword evidence="3" id="KW-1003">Cell membrane</keyword>
<evidence type="ECO:0000256" key="8">
    <source>
        <dbReference type="ARBA" id="ARBA00023136"/>
    </source>
</evidence>
<proteinExistence type="inferred from homology"/>
<dbReference type="FunFam" id="3.40.50.2300:FF:000519">
    <property type="entry name" value="Vomeronasal 2 receptor, a18"/>
    <property type="match status" value="1"/>
</dbReference>
<keyword evidence="4 12" id="KW-0812">Transmembrane</keyword>
<keyword evidence="16" id="KW-1185">Reference proteome</keyword>
<dbReference type="Gene3D" id="2.10.50.30">
    <property type="entry name" value="GPCR, family 3, nine cysteines domain"/>
    <property type="match status" value="1"/>
</dbReference>
<dbReference type="PRINTS" id="PR00248">
    <property type="entry name" value="GPCRMGR"/>
</dbReference>
<evidence type="ECO:0000313" key="15">
    <source>
        <dbReference type="Ensembl" id="ENSECRP00000016159.1"/>
    </source>
</evidence>
<dbReference type="SUPFAM" id="SSF53822">
    <property type="entry name" value="Periplasmic binding protein-like I"/>
    <property type="match status" value="1"/>
</dbReference>
<evidence type="ECO:0000256" key="13">
    <source>
        <dbReference type="SAM" id="SignalP"/>
    </source>
</evidence>
<evidence type="ECO:0000256" key="9">
    <source>
        <dbReference type="ARBA" id="ARBA00023170"/>
    </source>
</evidence>
<feature type="transmembrane region" description="Helical" evidence="12">
    <location>
        <begin position="701"/>
        <end position="722"/>
    </location>
</feature>
<dbReference type="CDD" id="cd15283">
    <property type="entry name" value="7tmC_V2R_pheromone"/>
    <property type="match status" value="1"/>
</dbReference>
<dbReference type="PANTHER" id="PTHR24061:SF418">
    <property type="entry name" value="C-FAMILY ODORANT RECEPTOR OLFCQ19-RELATED"/>
    <property type="match status" value="1"/>
</dbReference>
<dbReference type="FunFam" id="3.40.50.2300:FF:000125">
    <property type="entry name" value="Vomeronasal 2, receptor 88"/>
    <property type="match status" value="1"/>
</dbReference>
<name>A0A8C4SFB4_ERPCA</name>
<dbReference type="Gene3D" id="3.40.50.2300">
    <property type="match status" value="2"/>
</dbReference>
<gene>
    <name evidence="15" type="primary">LOC114645360</name>
</gene>
<dbReference type="Pfam" id="PF00003">
    <property type="entry name" value="7tm_3"/>
    <property type="match status" value="1"/>
</dbReference>
<dbReference type="AlphaFoldDB" id="A0A8C4SFB4"/>
<feature type="chain" id="PRO_5034837765" evidence="13">
    <location>
        <begin position="21"/>
        <end position="855"/>
    </location>
</feature>
<evidence type="ECO:0000256" key="5">
    <source>
        <dbReference type="ARBA" id="ARBA00022729"/>
    </source>
</evidence>
<evidence type="ECO:0000313" key="16">
    <source>
        <dbReference type="Proteomes" id="UP000694620"/>
    </source>
</evidence>
<feature type="domain" description="G-protein coupled receptors family 3 profile" evidence="14">
    <location>
        <begin position="587"/>
        <end position="851"/>
    </location>
</feature>
<dbReference type="Proteomes" id="UP000694620">
    <property type="component" value="Chromosome 2"/>
</dbReference>
<dbReference type="GO" id="GO:0004930">
    <property type="term" value="F:G protein-coupled receptor activity"/>
    <property type="evidence" value="ECO:0007669"/>
    <property type="project" value="UniProtKB-KW"/>
</dbReference>
<protein>
    <submittedName>
        <fullName evidence="15">Extracellular calcium-sensing receptor-like</fullName>
    </submittedName>
</protein>
<evidence type="ECO:0000259" key="14">
    <source>
        <dbReference type="PROSITE" id="PS50259"/>
    </source>
</evidence>
<evidence type="ECO:0000256" key="12">
    <source>
        <dbReference type="SAM" id="Phobius"/>
    </source>
</evidence>